<gene>
    <name evidence="2" type="ORF">HPBE_LOCUS6165</name>
</gene>
<evidence type="ECO:0000313" key="2">
    <source>
        <dbReference type="EMBL" id="VDO67214.1"/>
    </source>
</evidence>
<reference evidence="4" key="2">
    <citation type="submission" date="2019-09" db="UniProtKB">
        <authorList>
            <consortium name="WormBaseParasite"/>
        </authorList>
    </citation>
    <scope>IDENTIFICATION</scope>
</reference>
<evidence type="ECO:0000259" key="1">
    <source>
        <dbReference type="Pfam" id="PF04253"/>
    </source>
</evidence>
<organism evidence="3 4">
    <name type="scientific">Heligmosomoides polygyrus</name>
    <name type="common">Parasitic roundworm</name>
    <dbReference type="NCBI Taxonomy" id="6339"/>
    <lineage>
        <taxon>Eukaryota</taxon>
        <taxon>Metazoa</taxon>
        <taxon>Ecdysozoa</taxon>
        <taxon>Nematoda</taxon>
        <taxon>Chromadorea</taxon>
        <taxon>Rhabditida</taxon>
        <taxon>Rhabditina</taxon>
        <taxon>Rhabditomorpha</taxon>
        <taxon>Strongyloidea</taxon>
        <taxon>Heligmosomidae</taxon>
        <taxon>Heligmosomoides</taxon>
    </lineage>
</organism>
<accession>A0A183FHD2</accession>
<reference evidence="2 3" key="1">
    <citation type="submission" date="2018-11" db="EMBL/GenBank/DDBJ databases">
        <authorList>
            <consortium name="Pathogen Informatics"/>
        </authorList>
    </citation>
    <scope>NUCLEOTIDE SEQUENCE [LARGE SCALE GENOMIC DNA]</scope>
</reference>
<dbReference type="Pfam" id="PF04253">
    <property type="entry name" value="TFR_dimer"/>
    <property type="match status" value="1"/>
</dbReference>
<dbReference type="OrthoDB" id="10495624at2759"/>
<dbReference type="InterPro" id="IPR007365">
    <property type="entry name" value="TFR-like_dimer_dom"/>
</dbReference>
<feature type="domain" description="Transferrin receptor-like dimerisation" evidence="1">
    <location>
        <begin position="24"/>
        <end position="106"/>
    </location>
</feature>
<proteinExistence type="predicted"/>
<dbReference type="InterPro" id="IPR036757">
    <property type="entry name" value="TFR-like_dimer_dom_sf"/>
</dbReference>
<dbReference type="SUPFAM" id="SSF47672">
    <property type="entry name" value="Transferrin receptor-like dimerisation domain"/>
    <property type="match status" value="1"/>
</dbReference>
<dbReference type="Gene3D" id="1.20.930.40">
    <property type="entry name" value="Transferrin receptor-like, dimerisation domain"/>
    <property type="match status" value="1"/>
</dbReference>
<dbReference type="AlphaFoldDB" id="A0A183FHD2"/>
<sequence>MSGVLASIGLLQEISDGVCEVSVQRLDAINTRLQYIERSFLDSTAMDPYYRHLVFSPSRHSTKITSFSSILDPAVRYHTSRNETHLHNLAMAITKVQYAVESAIDGLQ</sequence>
<dbReference type="Proteomes" id="UP000050761">
    <property type="component" value="Unassembled WGS sequence"/>
</dbReference>
<dbReference type="EMBL" id="UZAH01025610">
    <property type="protein sequence ID" value="VDO67214.1"/>
    <property type="molecule type" value="Genomic_DNA"/>
</dbReference>
<name>A0A183FHD2_HELPZ</name>
<evidence type="ECO:0000313" key="4">
    <source>
        <dbReference type="WBParaSite" id="HPBE_0000616401-mRNA-1"/>
    </source>
</evidence>
<accession>A0A3P7Y8C6</accession>
<evidence type="ECO:0000313" key="3">
    <source>
        <dbReference type="Proteomes" id="UP000050761"/>
    </source>
</evidence>
<protein>
    <submittedName>
        <fullName evidence="4">TFR_dimer domain-containing protein</fullName>
    </submittedName>
</protein>
<keyword evidence="3" id="KW-1185">Reference proteome</keyword>
<dbReference type="WBParaSite" id="HPBE_0000616401-mRNA-1">
    <property type="protein sequence ID" value="HPBE_0000616401-mRNA-1"/>
    <property type="gene ID" value="HPBE_0000616401"/>
</dbReference>